<keyword evidence="2" id="KW-1185">Reference proteome</keyword>
<gene>
    <name evidence="1" type="ORF">FACUT_8447</name>
</gene>
<dbReference type="AlphaFoldDB" id="A0A8H4JJK5"/>
<dbReference type="Proteomes" id="UP000536711">
    <property type="component" value="Unassembled WGS sequence"/>
</dbReference>
<name>A0A8H4JJK5_9HYPO</name>
<protein>
    <submittedName>
        <fullName evidence="1">Uncharacterized protein</fullName>
    </submittedName>
</protein>
<evidence type="ECO:0000313" key="2">
    <source>
        <dbReference type="Proteomes" id="UP000536711"/>
    </source>
</evidence>
<proteinExistence type="predicted"/>
<dbReference type="EMBL" id="JAADJF010000237">
    <property type="protein sequence ID" value="KAF4432181.1"/>
    <property type="molecule type" value="Genomic_DNA"/>
</dbReference>
<reference evidence="1 2" key="1">
    <citation type="submission" date="2020-01" db="EMBL/GenBank/DDBJ databases">
        <title>Identification and distribution of gene clusters putatively required for synthesis of sphingolipid metabolism inhibitors in phylogenetically diverse species of the filamentous fungus Fusarium.</title>
        <authorList>
            <person name="Kim H.-S."/>
            <person name="Busman M."/>
            <person name="Brown D.W."/>
            <person name="Divon H."/>
            <person name="Uhlig S."/>
            <person name="Proctor R.H."/>
        </authorList>
    </citation>
    <scope>NUCLEOTIDE SEQUENCE [LARGE SCALE GENOMIC DNA]</scope>
    <source>
        <strain evidence="1 2">NRRL 13308</strain>
    </source>
</reference>
<accession>A0A8H4JJK5</accession>
<evidence type="ECO:0000313" key="1">
    <source>
        <dbReference type="EMBL" id="KAF4432181.1"/>
    </source>
</evidence>
<sequence>MNDIRQIHRAKCLEFFKERYAYRKEYHGLTAYNMPTSSSCPIDPLLPYLLNDKSFYQARLYASDTLGTFEMAKALWEAMGMSPGDYTWGFYLLAPNLAPTAELSKTDHGGMDTIDTKRYSVSRDTYTMFENYPQMIPEWISENTNIFRPLIVARVALLYELSADQYLWWDEYVYVWAEIPGFIIHECYNFLSRHPTQFFKGSLYHCFDEAQLTLDDPQASSMLSHLYATLTLMYIIPWSGFNTEELVDEHMEDQESDARSLQTSGEMPYIDPILVISGTSLRLEVLKEKLATYSSDAWGEGEEAVMKWDSYRIDDTFQLIASEDNFWALYEKHTIDVLKEFRTFRGVKETGTWSTLPLLSRSGRPLPFELCEVDLDIVEALARRPLDVPTTQGFLALLTQAYCLMESDKISTDTPRIHLEELLENRDSEAVASLVTLSLVQLLKTDAVPGADSLATLHTGLRNLHIRNMIKSHSIGQRGRYRWSTVYIEELMMLYPRLTAPESTLSKIQMIIKEAESGTTAAAIDALKGQIRKMKSSEKEDLVQDLFRAGIRAEMMSSSTIFLKPNFAQLVTYGFALVQKDGDTIRHTFSEPIAVRAVMQYLRTEGGNEYQDLMLQWLVHTQDDYEVRAMFGKATEWFVTMSFDRLLRRRGLDQTGQPSLLERSSQRETLLKYLSESLVIDSKTQQMFKLSSVVRISDFLLPESRTPFKHETPGTIWEWMKQQRSGDQVSAPTFMFPDIKAGPDLIFLLQKQFRTLQDTVREAEAREHQQWGDTPFILLLVCTGITVRQTRVQSWIRKNHNRIKANHFVRVLDESVASSIWGSDFAALVDAIRRKDSQKGKGWEQQIRKHS</sequence>
<organism evidence="1 2">
    <name type="scientific">Fusarium acutatum</name>
    <dbReference type="NCBI Taxonomy" id="78861"/>
    <lineage>
        <taxon>Eukaryota</taxon>
        <taxon>Fungi</taxon>
        <taxon>Dikarya</taxon>
        <taxon>Ascomycota</taxon>
        <taxon>Pezizomycotina</taxon>
        <taxon>Sordariomycetes</taxon>
        <taxon>Hypocreomycetidae</taxon>
        <taxon>Hypocreales</taxon>
        <taxon>Nectriaceae</taxon>
        <taxon>Fusarium</taxon>
        <taxon>Fusarium fujikuroi species complex</taxon>
    </lineage>
</organism>
<comment type="caution">
    <text evidence="1">The sequence shown here is derived from an EMBL/GenBank/DDBJ whole genome shotgun (WGS) entry which is preliminary data.</text>
</comment>
<dbReference type="OrthoDB" id="5065752at2759"/>